<dbReference type="EMBL" id="QJJK01000001">
    <property type="protein sequence ID" value="PXW64524.1"/>
    <property type="molecule type" value="Genomic_DNA"/>
</dbReference>
<keyword evidence="2" id="KW-0805">Transcription regulation</keyword>
<dbReference type="PRINTS" id="PR00039">
    <property type="entry name" value="HTHLYSR"/>
</dbReference>
<dbReference type="GO" id="GO:0003700">
    <property type="term" value="F:DNA-binding transcription factor activity"/>
    <property type="evidence" value="ECO:0007669"/>
    <property type="project" value="InterPro"/>
</dbReference>
<evidence type="ECO:0000259" key="5">
    <source>
        <dbReference type="PROSITE" id="PS50931"/>
    </source>
</evidence>
<reference evidence="6 7" key="1">
    <citation type="submission" date="2018-05" db="EMBL/GenBank/DDBJ databases">
        <title>Genomic Encyclopedia of Type Strains, Phase IV (KMG-IV): sequencing the most valuable type-strain genomes for metagenomic binning, comparative biology and taxonomic classification.</title>
        <authorList>
            <person name="Goeker M."/>
        </authorList>
    </citation>
    <scope>NUCLEOTIDE SEQUENCE [LARGE SCALE GENOMIC DNA]</scope>
    <source>
        <strain evidence="6 7">DSM 6462</strain>
    </source>
</reference>
<dbReference type="Pfam" id="PF00126">
    <property type="entry name" value="HTH_1"/>
    <property type="match status" value="1"/>
</dbReference>
<organism evidence="6 7">
    <name type="scientific">Chelatococcus asaccharovorans</name>
    <dbReference type="NCBI Taxonomy" id="28210"/>
    <lineage>
        <taxon>Bacteria</taxon>
        <taxon>Pseudomonadati</taxon>
        <taxon>Pseudomonadota</taxon>
        <taxon>Alphaproteobacteria</taxon>
        <taxon>Hyphomicrobiales</taxon>
        <taxon>Chelatococcaceae</taxon>
        <taxon>Chelatococcus</taxon>
    </lineage>
</organism>
<keyword evidence="7" id="KW-1185">Reference proteome</keyword>
<dbReference type="OrthoDB" id="9803735at2"/>
<dbReference type="AlphaFoldDB" id="A0A2V3UJP6"/>
<feature type="domain" description="HTH lysR-type" evidence="5">
    <location>
        <begin position="17"/>
        <end position="73"/>
    </location>
</feature>
<proteinExistence type="inferred from homology"/>
<protein>
    <submittedName>
        <fullName evidence="6">DNA-binding transcriptional LysR family regulator</fullName>
    </submittedName>
</protein>
<evidence type="ECO:0000256" key="4">
    <source>
        <dbReference type="ARBA" id="ARBA00023163"/>
    </source>
</evidence>
<dbReference type="InterPro" id="IPR036388">
    <property type="entry name" value="WH-like_DNA-bd_sf"/>
</dbReference>
<evidence type="ECO:0000313" key="7">
    <source>
        <dbReference type="Proteomes" id="UP000248021"/>
    </source>
</evidence>
<evidence type="ECO:0000256" key="2">
    <source>
        <dbReference type="ARBA" id="ARBA00023015"/>
    </source>
</evidence>
<accession>A0A2V3UJP6</accession>
<dbReference type="RefSeq" id="WP_110372596.1">
    <property type="nucleotide sequence ID" value="NZ_JAHBRY010000001.1"/>
</dbReference>
<dbReference type="Gene3D" id="1.10.10.10">
    <property type="entry name" value="Winged helix-like DNA-binding domain superfamily/Winged helix DNA-binding domain"/>
    <property type="match status" value="1"/>
</dbReference>
<comment type="similarity">
    <text evidence="1">Belongs to the LysR transcriptional regulatory family.</text>
</comment>
<comment type="caution">
    <text evidence="6">The sequence shown here is derived from an EMBL/GenBank/DDBJ whole genome shotgun (WGS) entry which is preliminary data.</text>
</comment>
<dbReference type="FunFam" id="1.10.10.10:FF:000001">
    <property type="entry name" value="LysR family transcriptional regulator"/>
    <property type="match status" value="1"/>
</dbReference>
<dbReference type="Proteomes" id="UP000248021">
    <property type="component" value="Unassembled WGS sequence"/>
</dbReference>
<evidence type="ECO:0000313" key="6">
    <source>
        <dbReference type="EMBL" id="PXW64524.1"/>
    </source>
</evidence>
<dbReference type="InterPro" id="IPR005119">
    <property type="entry name" value="LysR_subst-bd"/>
</dbReference>
<dbReference type="InterPro" id="IPR000847">
    <property type="entry name" value="LysR_HTH_N"/>
</dbReference>
<dbReference type="PANTHER" id="PTHR30346">
    <property type="entry name" value="TRANSCRIPTIONAL DUAL REGULATOR HCAR-RELATED"/>
    <property type="match status" value="1"/>
</dbReference>
<keyword evidence="4" id="KW-0804">Transcription</keyword>
<gene>
    <name evidence="6" type="ORF">C7450_101279</name>
</gene>
<dbReference type="SUPFAM" id="SSF46785">
    <property type="entry name" value="Winged helix' DNA-binding domain"/>
    <property type="match status" value="1"/>
</dbReference>
<sequence length="300" mass="32795">MTDERGIRTAGRKEGGITFGGIATFMKVAETLSFSQAAKALGVSQPSVSVQIATLETACGLPLFNRRPRLELTDYGREFFHRARAVISRMSELDDVMRDLRELRRGKLTIGFSTPHYAMPLVAKFMATHPSVDIATRLGNTTQLIELIADCKVDLGIMSLPAPNPGLFCQMFAAPRLMIGVHVDNPLVGRRELSPDDIRHQPLILRETGSVTRQVFEATCREAGFDPRPFIVAGSNEAVCEAIAAGIGVGPIFDGTLREHQTVRLLPFGTIPETCGVYVVMAKEARQLPAVDAFMQIVQT</sequence>
<dbReference type="Gene3D" id="3.40.190.290">
    <property type="match status" value="1"/>
</dbReference>
<evidence type="ECO:0000256" key="1">
    <source>
        <dbReference type="ARBA" id="ARBA00009437"/>
    </source>
</evidence>
<evidence type="ECO:0000256" key="3">
    <source>
        <dbReference type="ARBA" id="ARBA00023125"/>
    </source>
</evidence>
<dbReference type="PROSITE" id="PS50931">
    <property type="entry name" value="HTH_LYSR"/>
    <property type="match status" value="1"/>
</dbReference>
<dbReference type="CDD" id="cd05466">
    <property type="entry name" value="PBP2_LTTR_substrate"/>
    <property type="match status" value="1"/>
</dbReference>
<name>A0A2V3UJP6_9HYPH</name>
<dbReference type="InterPro" id="IPR036390">
    <property type="entry name" value="WH_DNA-bd_sf"/>
</dbReference>
<dbReference type="Pfam" id="PF03466">
    <property type="entry name" value="LysR_substrate"/>
    <property type="match status" value="1"/>
</dbReference>
<dbReference type="GO" id="GO:0032993">
    <property type="term" value="C:protein-DNA complex"/>
    <property type="evidence" value="ECO:0007669"/>
    <property type="project" value="TreeGrafter"/>
</dbReference>
<dbReference type="PANTHER" id="PTHR30346:SF29">
    <property type="entry name" value="LYSR SUBSTRATE-BINDING"/>
    <property type="match status" value="1"/>
</dbReference>
<keyword evidence="3 6" id="KW-0238">DNA-binding</keyword>
<dbReference type="GO" id="GO:0003677">
    <property type="term" value="F:DNA binding"/>
    <property type="evidence" value="ECO:0007669"/>
    <property type="project" value="UniProtKB-KW"/>
</dbReference>
<dbReference type="SUPFAM" id="SSF53850">
    <property type="entry name" value="Periplasmic binding protein-like II"/>
    <property type="match status" value="1"/>
</dbReference>